<dbReference type="Gene3D" id="3.30.450.20">
    <property type="entry name" value="PAS domain"/>
    <property type="match status" value="1"/>
</dbReference>
<evidence type="ECO:0000313" key="3">
    <source>
        <dbReference type="Proteomes" id="UP000054997"/>
    </source>
</evidence>
<gene>
    <name evidence="2" type="ORF">Llon_0637</name>
</gene>
<dbReference type="PATRIC" id="fig|45068.5.peg.683"/>
<dbReference type="Proteomes" id="UP000054997">
    <property type="component" value="Unassembled WGS sequence"/>
</dbReference>
<dbReference type="InterPro" id="IPR035965">
    <property type="entry name" value="PAS-like_dom_sf"/>
</dbReference>
<comment type="caution">
    <text evidence="2">The sequence shown here is derived from an EMBL/GenBank/DDBJ whole genome shotgun (WGS) entry which is preliminary data.</text>
</comment>
<dbReference type="InterPro" id="IPR000014">
    <property type="entry name" value="PAS"/>
</dbReference>
<proteinExistence type="predicted"/>
<dbReference type="CDD" id="cd00130">
    <property type="entry name" value="PAS"/>
    <property type="match status" value="1"/>
</dbReference>
<sequence>MAGLEADVTVTICEEGKIIEIEGNFKKLFGWEIKEVLGKSVEILMPYKYRERHRAGFERWRRTGEKRAIGTWMAIEAKHKDGHVFPISMILAERIIGKHRRVTAYFITNRHMISNST</sequence>
<evidence type="ECO:0000259" key="1">
    <source>
        <dbReference type="PROSITE" id="PS50112"/>
    </source>
</evidence>
<dbReference type="GO" id="GO:0006355">
    <property type="term" value="P:regulation of DNA-templated transcription"/>
    <property type="evidence" value="ECO:0007669"/>
    <property type="project" value="InterPro"/>
</dbReference>
<name>A0A0W0VQR9_9GAMM</name>
<accession>A0A0W0VQR9</accession>
<protein>
    <submittedName>
        <fullName evidence="2">Regulatory protein (GGDEF, EAL, PAS and PAC domains)</fullName>
    </submittedName>
</protein>
<evidence type="ECO:0000313" key="2">
    <source>
        <dbReference type="EMBL" id="KTD22419.1"/>
    </source>
</evidence>
<dbReference type="SUPFAM" id="SSF55785">
    <property type="entry name" value="PYP-like sensor domain (PAS domain)"/>
    <property type="match status" value="1"/>
</dbReference>
<dbReference type="AlphaFoldDB" id="A0A0W0VQR9"/>
<feature type="domain" description="PAS" evidence="1">
    <location>
        <begin position="14"/>
        <end position="46"/>
    </location>
</feature>
<dbReference type="PROSITE" id="PS50112">
    <property type="entry name" value="PAS"/>
    <property type="match status" value="1"/>
</dbReference>
<reference evidence="2 3" key="1">
    <citation type="submission" date="2015-11" db="EMBL/GenBank/DDBJ databases">
        <title>Genomic analysis of 38 Legionella species identifies large and diverse effector repertoires.</title>
        <authorList>
            <person name="Burstein D."/>
            <person name="Amaro F."/>
            <person name="Zusman T."/>
            <person name="Lifshitz Z."/>
            <person name="Cohen O."/>
            <person name="Gilbert J.A."/>
            <person name="Pupko T."/>
            <person name="Shuman H.A."/>
            <person name="Segal G."/>
        </authorList>
    </citation>
    <scope>NUCLEOTIDE SEQUENCE [LARGE SCALE GENOMIC DNA]</scope>
    <source>
        <strain evidence="2 3">ATCC 49505</strain>
    </source>
</reference>
<dbReference type="RefSeq" id="WP_058528650.1">
    <property type="nucleotide sequence ID" value="NZ_CAAAHZ010000007.1"/>
</dbReference>
<dbReference type="STRING" id="45068.Llon_0637"/>
<keyword evidence="3" id="KW-1185">Reference proteome</keyword>
<dbReference type="NCBIfam" id="TIGR00229">
    <property type="entry name" value="sensory_box"/>
    <property type="match status" value="1"/>
</dbReference>
<dbReference type="InterPro" id="IPR013767">
    <property type="entry name" value="PAS_fold"/>
</dbReference>
<dbReference type="EMBL" id="LNYK01000010">
    <property type="protein sequence ID" value="KTD22419.1"/>
    <property type="molecule type" value="Genomic_DNA"/>
</dbReference>
<dbReference type="Pfam" id="PF00989">
    <property type="entry name" value="PAS"/>
    <property type="match status" value="1"/>
</dbReference>
<organism evidence="2 3">
    <name type="scientific">Legionella londiniensis</name>
    <dbReference type="NCBI Taxonomy" id="45068"/>
    <lineage>
        <taxon>Bacteria</taxon>
        <taxon>Pseudomonadati</taxon>
        <taxon>Pseudomonadota</taxon>
        <taxon>Gammaproteobacteria</taxon>
        <taxon>Legionellales</taxon>
        <taxon>Legionellaceae</taxon>
        <taxon>Legionella</taxon>
    </lineage>
</organism>
<dbReference type="OrthoDB" id="9808408at2"/>